<dbReference type="KEGG" id="vin:AKJ08_3479"/>
<reference evidence="2 3" key="1">
    <citation type="submission" date="2015-08" db="EMBL/GenBank/DDBJ databases">
        <authorList>
            <person name="Babu N.S."/>
            <person name="Beckwith C.J."/>
            <person name="Beseler K.G."/>
            <person name="Brison A."/>
            <person name="Carone J.V."/>
            <person name="Caskin T.P."/>
            <person name="Diamond M."/>
            <person name="Durham M.E."/>
            <person name="Foxe J.M."/>
            <person name="Go M."/>
            <person name="Henderson B.A."/>
            <person name="Jones I.B."/>
            <person name="McGettigan J.A."/>
            <person name="Micheletti S.J."/>
            <person name="Nasrallah M.E."/>
            <person name="Ortiz D."/>
            <person name="Piller C.R."/>
            <person name="Privatt S.R."/>
            <person name="Schneider S.L."/>
            <person name="Sharp S."/>
            <person name="Smith T.C."/>
            <person name="Stanton J.D."/>
            <person name="Ullery H.E."/>
            <person name="Wilson R.J."/>
            <person name="Serrano M.G."/>
            <person name="Buck G."/>
            <person name="Lee V."/>
            <person name="Wang Y."/>
            <person name="Carvalho R."/>
            <person name="Voegtly L."/>
            <person name="Shi R."/>
            <person name="Duckworth R."/>
            <person name="Johnson A."/>
            <person name="Loviza R."/>
            <person name="Walstead R."/>
            <person name="Shah Z."/>
            <person name="Kiflezghi M."/>
            <person name="Wade K."/>
            <person name="Ball S.L."/>
            <person name="Bradley K.W."/>
            <person name="Asai D.J."/>
            <person name="Bowman C.A."/>
            <person name="Russell D.A."/>
            <person name="Pope W.H."/>
            <person name="Jacobs-Sera D."/>
            <person name="Hendrix R.W."/>
            <person name="Hatfull G.F."/>
        </authorList>
    </citation>
    <scope>NUCLEOTIDE SEQUENCE [LARGE SCALE GENOMIC DNA]</scope>
    <source>
        <strain evidence="2 3">DSM 27710</strain>
    </source>
</reference>
<evidence type="ECO:0000313" key="3">
    <source>
        <dbReference type="Proteomes" id="UP000055590"/>
    </source>
</evidence>
<dbReference type="AlphaFoldDB" id="A0A0K1PHV4"/>
<dbReference type="STRING" id="1391653.AKJ08_3479"/>
<sequence length="170" mass="18311">MIDRDPSELVPKLGVAPGCKVALAPEIFLLAAPLRLAGCRVVSARAPVPNAALTIIYALSKADVPALAAFAHNLADVSSLWVAVPRRNATVDGLPPPEDRAELADLQAIFVPLGLTDNKLLSFGTMLVAYRFVRKRGSLRAEGGPDADLDLVEEKKRKRKPEERAASRRK</sequence>
<organism evidence="2 3">
    <name type="scientific">Vulgatibacter incomptus</name>
    <dbReference type="NCBI Taxonomy" id="1391653"/>
    <lineage>
        <taxon>Bacteria</taxon>
        <taxon>Pseudomonadati</taxon>
        <taxon>Myxococcota</taxon>
        <taxon>Myxococcia</taxon>
        <taxon>Myxococcales</taxon>
        <taxon>Cystobacterineae</taxon>
        <taxon>Vulgatibacteraceae</taxon>
        <taxon>Vulgatibacter</taxon>
    </lineage>
</organism>
<protein>
    <submittedName>
        <fullName evidence="2">Uncharacterized protein</fullName>
    </submittedName>
</protein>
<feature type="region of interest" description="Disordered" evidence="1">
    <location>
        <begin position="141"/>
        <end position="170"/>
    </location>
</feature>
<evidence type="ECO:0000313" key="2">
    <source>
        <dbReference type="EMBL" id="AKU93092.1"/>
    </source>
</evidence>
<dbReference type="Proteomes" id="UP000055590">
    <property type="component" value="Chromosome"/>
</dbReference>
<accession>A0A0K1PHV4</accession>
<gene>
    <name evidence="2" type="ORF">AKJ08_3479</name>
</gene>
<keyword evidence="3" id="KW-1185">Reference proteome</keyword>
<evidence type="ECO:0000256" key="1">
    <source>
        <dbReference type="SAM" id="MobiDB-lite"/>
    </source>
</evidence>
<dbReference type="OrthoDB" id="9800461at2"/>
<feature type="compositionally biased region" description="Basic and acidic residues" evidence="1">
    <location>
        <begin position="152"/>
        <end position="170"/>
    </location>
</feature>
<dbReference type="EMBL" id="CP012332">
    <property type="protein sequence ID" value="AKU93092.1"/>
    <property type="molecule type" value="Genomic_DNA"/>
</dbReference>
<name>A0A0K1PHV4_9BACT</name>
<proteinExistence type="predicted"/>
<dbReference type="RefSeq" id="WP_050727164.1">
    <property type="nucleotide sequence ID" value="NZ_CP012332.1"/>
</dbReference>